<keyword evidence="1" id="KW-0175">Coiled coil</keyword>
<feature type="coiled-coil region" evidence="1">
    <location>
        <begin position="297"/>
        <end position="357"/>
    </location>
</feature>
<feature type="region of interest" description="Disordered" evidence="2">
    <location>
        <begin position="367"/>
        <end position="389"/>
    </location>
</feature>
<evidence type="ECO:0000256" key="1">
    <source>
        <dbReference type="SAM" id="Coils"/>
    </source>
</evidence>
<dbReference type="GO" id="GO:0005525">
    <property type="term" value="F:GTP binding"/>
    <property type="evidence" value="ECO:0007669"/>
    <property type="project" value="InterPro"/>
</dbReference>
<feature type="region of interest" description="Disordered" evidence="2">
    <location>
        <begin position="405"/>
        <end position="428"/>
    </location>
</feature>
<feature type="compositionally biased region" description="Low complexity" evidence="2">
    <location>
        <begin position="450"/>
        <end position="467"/>
    </location>
</feature>
<keyword evidence="5" id="KW-1185">Reference proteome</keyword>
<protein>
    <recommendedName>
        <fullName evidence="3">G domain-containing protein</fullName>
    </recommendedName>
</protein>
<dbReference type="EMBL" id="ML210344">
    <property type="protein sequence ID" value="TFK19372.1"/>
    <property type="molecule type" value="Genomic_DNA"/>
</dbReference>
<evidence type="ECO:0000313" key="4">
    <source>
        <dbReference type="EMBL" id="TFK19372.1"/>
    </source>
</evidence>
<dbReference type="Pfam" id="PF01926">
    <property type="entry name" value="MMR_HSR1"/>
    <property type="match status" value="1"/>
</dbReference>
<dbReference type="Gene3D" id="3.40.50.300">
    <property type="entry name" value="P-loop containing nucleotide triphosphate hydrolases"/>
    <property type="match status" value="1"/>
</dbReference>
<dbReference type="CDD" id="cd00882">
    <property type="entry name" value="Ras_like_GTPase"/>
    <property type="match status" value="1"/>
</dbReference>
<organism evidence="4 5">
    <name type="scientific">Coprinopsis marcescibilis</name>
    <name type="common">Agaric fungus</name>
    <name type="synonym">Psathyrella marcescibilis</name>
    <dbReference type="NCBI Taxonomy" id="230819"/>
    <lineage>
        <taxon>Eukaryota</taxon>
        <taxon>Fungi</taxon>
        <taxon>Dikarya</taxon>
        <taxon>Basidiomycota</taxon>
        <taxon>Agaricomycotina</taxon>
        <taxon>Agaricomycetes</taxon>
        <taxon>Agaricomycetidae</taxon>
        <taxon>Agaricales</taxon>
        <taxon>Agaricineae</taxon>
        <taxon>Psathyrellaceae</taxon>
        <taxon>Coprinopsis</taxon>
    </lineage>
</organism>
<gene>
    <name evidence="4" type="ORF">FA15DRAFT_697568</name>
</gene>
<accession>A0A5C3KH53</accession>
<feature type="region of interest" description="Disordered" evidence="2">
    <location>
        <begin position="1"/>
        <end position="21"/>
    </location>
</feature>
<dbReference type="InterPro" id="IPR027417">
    <property type="entry name" value="P-loop_NTPase"/>
</dbReference>
<proteinExistence type="predicted"/>
<sequence length="522" mass="57502">MASPSQLPVPVKKQRRATNASATTPAFVIKKRFDDNNMGFKAVKTKDRLRGAHRDLTLKIDDKPATSTIPFVTSSDNEEDYILVMGSSGAGKTSFINVASGSRLPVSSGLNSCTTEIAVSEPFMLDGRRVRLVDTPGFDDSSRSDADVLATIARFLAQEYTKGRKLQGILYFHRISDVRMGALSKRNFVMFQKMCGEHTYANVVLVTSRWSEVNELVGISRENELKSKGIFFKPLIEAGAPLVRYERNIDSAHHAIRQVLRRAPVTLTIQKEMAVERKALAQTQAGMELQLEKLGHIQKYQESLKGLTQEIEIVKQENDMQTQQELEADLKELLVKMKVLEEENRKLLSRKSSWEWELVPAAKDIPDIPSEASTRHPTSADLKDIPSETSSAVQDTFASRANAIRVASQAEEEEEEELGTTLGVPPTRTERLISDSEPRMIGAMPRETHPTTTAASTQAAKSAPASARKAPIADVVSEGKCCGGSGSDGLTMSWGDWLFSMHPSILLPFTYILSGLLGQASH</sequence>
<dbReference type="InterPro" id="IPR006073">
    <property type="entry name" value="GTP-bd"/>
</dbReference>
<evidence type="ECO:0000256" key="2">
    <source>
        <dbReference type="SAM" id="MobiDB-lite"/>
    </source>
</evidence>
<dbReference type="Proteomes" id="UP000307440">
    <property type="component" value="Unassembled WGS sequence"/>
</dbReference>
<dbReference type="AlphaFoldDB" id="A0A5C3KH53"/>
<evidence type="ECO:0000313" key="5">
    <source>
        <dbReference type="Proteomes" id="UP000307440"/>
    </source>
</evidence>
<dbReference type="SUPFAM" id="SSF52540">
    <property type="entry name" value="P-loop containing nucleoside triphosphate hydrolases"/>
    <property type="match status" value="1"/>
</dbReference>
<dbReference type="OrthoDB" id="8954335at2759"/>
<evidence type="ECO:0000259" key="3">
    <source>
        <dbReference type="Pfam" id="PF01926"/>
    </source>
</evidence>
<reference evidence="4 5" key="1">
    <citation type="journal article" date="2019" name="Nat. Ecol. Evol.">
        <title>Megaphylogeny resolves global patterns of mushroom evolution.</title>
        <authorList>
            <person name="Varga T."/>
            <person name="Krizsan K."/>
            <person name="Foldi C."/>
            <person name="Dima B."/>
            <person name="Sanchez-Garcia M."/>
            <person name="Sanchez-Ramirez S."/>
            <person name="Szollosi G.J."/>
            <person name="Szarkandi J.G."/>
            <person name="Papp V."/>
            <person name="Albert L."/>
            <person name="Andreopoulos W."/>
            <person name="Angelini C."/>
            <person name="Antonin V."/>
            <person name="Barry K.W."/>
            <person name="Bougher N.L."/>
            <person name="Buchanan P."/>
            <person name="Buyck B."/>
            <person name="Bense V."/>
            <person name="Catcheside P."/>
            <person name="Chovatia M."/>
            <person name="Cooper J."/>
            <person name="Damon W."/>
            <person name="Desjardin D."/>
            <person name="Finy P."/>
            <person name="Geml J."/>
            <person name="Haridas S."/>
            <person name="Hughes K."/>
            <person name="Justo A."/>
            <person name="Karasinski D."/>
            <person name="Kautmanova I."/>
            <person name="Kiss B."/>
            <person name="Kocsube S."/>
            <person name="Kotiranta H."/>
            <person name="LaButti K.M."/>
            <person name="Lechner B.E."/>
            <person name="Liimatainen K."/>
            <person name="Lipzen A."/>
            <person name="Lukacs Z."/>
            <person name="Mihaltcheva S."/>
            <person name="Morgado L.N."/>
            <person name="Niskanen T."/>
            <person name="Noordeloos M.E."/>
            <person name="Ohm R.A."/>
            <person name="Ortiz-Santana B."/>
            <person name="Ovrebo C."/>
            <person name="Racz N."/>
            <person name="Riley R."/>
            <person name="Savchenko A."/>
            <person name="Shiryaev A."/>
            <person name="Soop K."/>
            <person name="Spirin V."/>
            <person name="Szebenyi C."/>
            <person name="Tomsovsky M."/>
            <person name="Tulloss R.E."/>
            <person name="Uehling J."/>
            <person name="Grigoriev I.V."/>
            <person name="Vagvolgyi C."/>
            <person name="Papp T."/>
            <person name="Martin F.M."/>
            <person name="Miettinen O."/>
            <person name="Hibbett D.S."/>
            <person name="Nagy L.G."/>
        </authorList>
    </citation>
    <scope>NUCLEOTIDE SEQUENCE [LARGE SCALE GENOMIC DNA]</scope>
    <source>
        <strain evidence="4 5">CBS 121175</strain>
    </source>
</reference>
<feature type="region of interest" description="Disordered" evidence="2">
    <location>
        <begin position="446"/>
        <end position="467"/>
    </location>
</feature>
<name>A0A5C3KH53_COPMA</name>
<feature type="domain" description="G" evidence="3">
    <location>
        <begin position="82"/>
        <end position="142"/>
    </location>
</feature>